<name>A0A382I2F5_9ZZZZ</name>
<sequence length="177" mass="19922">MTDKELSYDETIELLNQLAGQSLSLWNVPSDSKARLINVSENATYLVEAPDGFKSILRIHRENYHTRHAIGWEHAWSRALNEEGGVITPGILPGRDGSTIQTKSIEGLPSERHLVMFEFVEGEEPDQEGDLAPSFEDLGEIAARTHNHSISWTRPGNFERFSWDLDAVFGSNPTWCD</sequence>
<feature type="non-terminal residue" evidence="2">
    <location>
        <position position="177"/>
    </location>
</feature>
<dbReference type="InterPro" id="IPR011009">
    <property type="entry name" value="Kinase-like_dom_sf"/>
</dbReference>
<proteinExistence type="predicted"/>
<organism evidence="2">
    <name type="scientific">marine metagenome</name>
    <dbReference type="NCBI Taxonomy" id="408172"/>
    <lineage>
        <taxon>unclassified sequences</taxon>
        <taxon>metagenomes</taxon>
        <taxon>ecological metagenomes</taxon>
    </lineage>
</organism>
<dbReference type="AlphaFoldDB" id="A0A382I2F5"/>
<protein>
    <recommendedName>
        <fullName evidence="1">Aminoglycoside phosphotransferase domain-containing protein</fullName>
    </recommendedName>
</protein>
<reference evidence="2" key="1">
    <citation type="submission" date="2018-05" db="EMBL/GenBank/DDBJ databases">
        <authorList>
            <person name="Lanie J.A."/>
            <person name="Ng W.-L."/>
            <person name="Kazmierczak K.M."/>
            <person name="Andrzejewski T.M."/>
            <person name="Davidsen T.M."/>
            <person name="Wayne K.J."/>
            <person name="Tettelin H."/>
            <person name="Glass J.I."/>
            <person name="Rusch D."/>
            <person name="Podicherti R."/>
            <person name="Tsui H.-C.T."/>
            <person name="Winkler M.E."/>
        </authorList>
    </citation>
    <scope>NUCLEOTIDE SEQUENCE</scope>
</reference>
<dbReference type="EMBL" id="UINC01064395">
    <property type="protein sequence ID" value="SVB93023.1"/>
    <property type="molecule type" value="Genomic_DNA"/>
</dbReference>
<dbReference type="SUPFAM" id="SSF56112">
    <property type="entry name" value="Protein kinase-like (PK-like)"/>
    <property type="match status" value="1"/>
</dbReference>
<feature type="domain" description="Aminoglycoside phosphotransferase" evidence="1">
    <location>
        <begin position="40"/>
        <end position="164"/>
    </location>
</feature>
<evidence type="ECO:0000313" key="2">
    <source>
        <dbReference type="EMBL" id="SVB93023.1"/>
    </source>
</evidence>
<accession>A0A382I2F5</accession>
<evidence type="ECO:0000259" key="1">
    <source>
        <dbReference type="Pfam" id="PF01636"/>
    </source>
</evidence>
<gene>
    <name evidence="2" type="ORF">METZ01_LOCUS245877</name>
</gene>
<dbReference type="Pfam" id="PF01636">
    <property type="entry name" value="APH"/>
    <property type="match status" value="1"/>
</dbReference>
<dbReference type="InterPro" id="IPR002575">
    <property type="entry name" value="Aminoglycoside_PTrfase"/>
</dbReference>